<keyword evidence="2" id="KW-1185">Reference proteome</keyword>
<comment type="caution">
    <text evidence="1">The sequence shown here is derived from an EMBL/GenBank/DDBJ whole genome shotgun (WGS) entry which is preliminary data.</text>
</comment>
<dbReference type="Proteomes" id="UP001060215">
    <property type="component" value="Chromosome 13"/>
</dbReference>
<reference evidence="1 2" key="1">
    <citation type="journal article" date="2022" name="Plant J.">
        <title>Chromosome-level genome of Camellia lanceoleosa provides a valuable resource for understanding genome evolution and self-incompatibility.</title>
        <authorList>
            <person name="Gong W."/>
            <person name="Xiao S."/>
            <person name="Wang L."/>
            <person name="Liao Z."/>
            <person name="Chang Y."/>
            <person name="Mo W."/>
            <person name="Hu G."/>
            <person name="Li W."/>
            <person name="Zhao G."/>
            <person name="Zhu H."/>
            <person name="Hu X."/>
            <person name="Ji K."/>
            <person name="Xiang X."/>
            <person name="Song Q."/>
            <person name="Yuan D."/>
            <person name="Jin S."/>
            <person name="Zhang L."/>
        </authorList>
    </citation>
    <scope>NUCLEOTIDE SEQUENCE [LARGE SCALE GENOMIC DNA]</scope>
    <source>
        <strain evidence="1">SQ_2022a</strain>
    </source>
</reference>
<organism evidence="1 2">
    <name type="scientific">Camellia lanceoleosa</name>
    <dbReference type="NCBI Taxonomy" id="1840588"/>
    <lineage>
        <taxon>Eukaryota</taxon>
        <taxon>Viridiplantae</taxon>
        <taxon>Streptophyta</taxon>
        <taxon>Embryophyta</taxon>
        <taxon>Tracheophyta</taxon>
        <taxon>Spermatophyta</taxon>
        <taxon>Magnoliopsida</taxon>
        <taxon>eudicotyledons</taxon>
        <taxon>Gunneridae</taxon>
        <taxon>Pentapetalae</taxon>
        <taxon>asterids</taxon>
        <taxon>Ericales</taxon>
        <taxon>Theaceae</taxon>
        <taxon>Camellia</taxon>
    </lineage>
</organism>
<name>A0ACC0FYB3_9ERIC</name>
<dbReference type="EMBL" id="CM045770">
    <property type="protein sequence ID" value="KAI7993122.1"/>
    <property type="molecule type" value="Genomic_DNA"/>
</dbReference>
<gene>
    <name evidence="1" type="ORF">LOK49_LG12G02610</name>
</gene>
<proteinExistence type="predicted"/>
<evidence type="ECO:0000313" key="1">
    <source>
        <dbReference type="EMBL" id="KAI7993122.1"/>
    </source>
</evidence>
<protein>
    <submittedName>
        <fullName evidence="1">Uncharacterized protein</fullName>
    </submittedName>
</protein>
<evidence type="ECO:0000313" key="2">
    <source>
        <dbReference type="Proteomes" id="UP001060215"/>
    </source>
</evidence>
<sequence>MNSDTTKITGRVRHIMFPEHDLLERKFPLPLQNLTRMRSFSFQNVETSVSLSSLDMLMSTFKCLRVLAIKGADFEELPSSVELDLLEGEGMQGIKNLRSLILESLPKLVALPEGLQHAASTLQCLRILRCTGFATIPEWLRNFTSLQKLELENCPLLCPSDGMRSLPPVQELRIKGSSNLSRICRREIDDAIDLQSEPDNHSYQWRAIHIPDDVSLDSDAYDLDIYLEHKDFETDSYDIGNMDDDKSEDTDLAHSFSMPDC</sequence>
<accession>A0ACC0FYB3</accession>